<accession>A0A2T3FMR6</accession>
<dbReference type="Proteomes" id="UP000241048">
    <property type="component" value="Unassembled WGS sequence"/>
</dbReference>
<feature type="repeat" description="Cell wall-binding" evidence="2">
    <location>
        <begin position="49"/>
        <end position="68"/>
    </location>
</feature>
<evidence type="ECO:0000256" key="3">
    <source>
        <dbReference type="SAM" id="SignalP"/>
    </source>
</evidence>
<dbReference type="Pfam" id="PF01473">
    <property type="entry name" value="Choline_bind_1"/>
    <property type="match status" value="1"/>
</dbReference>
<dbReference type="SUPFAM" id="SSF69360">
    <property type="entry name" value="Cell wall binding repeat"/>
    <property type="match status" value="2"/>
</dbReference>
<dbReference type="Pfam" id="PF19127">
    <property type="entry name" value="Choline_bind_3"/>
    <property type="match status" value="1"/>
</dbReference>
<reference evidence="4 5" key="1">
    <citation type="submission" date="2018-03" db="EMBL/GenBank/DDBJ databases">
        <title>Lachnoclostridium SNUG30386 gen.nov., sp.nov., isolated from human faeces.</title>
        <authorList>
            <person name="Seo B."/>
            <person name="Jeon K."/>
            <person name="Ko G."/>
        </authorList>
    </citation>
    <scope>NUCLEOTIDE SEQUENCE [LARGE SCALE GENOMIC DNA]</scope>
    <source>
        <strain evidence="4 5">SNUG30386</strain>
    </source>
</reference>
<organism evidence="4 5">
    <name type="scientific">Clostridium fessum</name>
    <dbReference type="NCBI Taxonomy" id="2126740"/>
    <lineage>
        <taxon>Bacteria</taxon>
        <taxon>Bacillati</taxon>
        <taxon>Bacillota</taxon>
        <taxon>Clostridia</taxon>
        <taxon>Eubacteriales</taxon>
        <taxon>Clostridiaceae</taxon>
        <taxon>Clostridium</taxon>
    </lineage>
</organism>
<proteinExistence type="predicted"/>
<name>A0A2T3FMR6_9CLOT</name>
<dbReference type="Pfam" id="PF19085">
    <property type="entry name" value="Choline_bind_2"/>
    <property type="match status" value="1"/>
</dbReference>
<dbReference type="AlphaFoldDB" id="A0A2T3FMR6"/>
<feature type="signal peptide" evidence="3">
    <location>
        <begin position="1"/>
        <end position="27"/>
    </location>
</feature>
<sequence length="532" mass="60833">MRKQTKLVAVLSAAALLAMGASMTSFAAGWEKDDAGVWHYYDSDDEMVTDEWKKDGGKWFHLDEDGEMETDTWVDDDYYVAEDGHMLTNEWKKTMADEDEDDPEDGGEHWYYFNNKGKKVTDTDKKINGKTYYFNEDGEMQYGWHEEDGNAYYLGTEDEGWRAESQWLWLEKSGNNENDLDDDDDLEVVLDCSEDDNCDDEGWYWFQSSGKAYHDTGKKKINGKYYMFNEHGQMLYEWIDGKAVEQGSNAQLDGNLAKGELATTSVMRYYNEVEDGSRGNGWYQIDGAEDLDADGDTDWYYIDDGEVKYADGGSKDFATYDDDGAVYVQRIKIEGKYFSFNEKGQMQDGLQYCQADGGFYYFDANGYQKTGRVTSVENDDDDYTFYFNTKNGKNGLGYNGLKDDYLYFNGKRLDADDDYRLYYYDGDIYLTNTKGKVQKTSKKYDIENKGIAEDDVKVEISGKKVVSVTLASGKTIKAEELIADAEAQFGKDVVTEDQIVSVPFIQLYDDDIYTYTNLVGTKAVEGWLGLNK</sequence>
<feature type="chain" id="PRO_5015703476" evidence="3">
    <location>
        <begin position="28"/>
        <end position="532"/>
    </location>
</feature>
<protein>
    <submittedName>
        <fullName evidence="4">Glucan-binding protein</fullName>
    </submittedName>
</protein>
<keyword evidence="3" id="KW-0732">Signal</keyword>
<evidence type="ECO:0000313" key="4">
    <source>
        <dbReference type="EMBL" id="PST36542.1"/>
    </source>
</evidence>
<dbReference type="EMBL" id="PYLO01000004">
    <property type="protein sequence ID" value="PST36542.1"/>
    <property type="molecule type" value="Genomic_DNA"/>
</dbReference>
<keyword evidence="5" id="KW-1185">Reference proteome</keyword>
<keyword evidence="1" id="KW-0677">Repeat</keyword>
<dbReference type="RefSeq" id="WP_107001441.1">
    <property type="nucleotide sequence ID" value="NZ_PYLO01000004.1"/>
</dbReference>
<comment type="caution">
    <text evidence="4">The sequence shown here is derived from an EMBL/GenBank/DDBJ whole genome shotgun (WGS) entry which is preliminary data.</text>
</comment>
<dbReference type="PROSITE" id="PS51170">
    <property type="entry name" value="CW"/>
    <property type="match status" value="1"/>
</dbReference>
<evidence type="ECO:0000256" key="2">
    <source>
        <dbReference type="PROSITE-ProRule" id="PRU00591"/>
    </source>
</evidence>
<dbReference type="Gene3D" id="2.10.270.10">
    <property type="entry name" value="Cholin Binding"/>
    <property type="match status" value="4"/>
</dbReference>
<gene>
    <name evidence="4" type="ORF">C7U56_12220</name>
</gene>
<evidence type="ECO:0000256" key="1">
    <source>
        <dbReference type="ARBA" id="ARBA00022737"/>
    </source>
</evidence>
<evidence type="ECO:0000313" key="5">
    <source>
        <dbReference type="Proteomes" id="UP000241048"/>
    </source>
</evidence>
<dbReference type="InterPro" id="IPR018337">
    <property type="entry name" value="Cell_wall/Cho-bd_repeat"/>
</dbReference>